<feature type="compositionally biased region" description="Low complexity" evidence="6">
    <location>
        <begin position="840"/>
        <end position="854"/>
    </location>
</feature>
<dbReference type="GO" id="GO:0003677">
    <property type="term" value="F:DNA binding"/>
    <property type="evidence" value="ECO:0007669"/>
    <property type="project" value="UniProtKB-KW"/>
</dbReference>
<feature type="compositionally biased region" description="Basic and acidic residues" evidence="6">
    <location>
        <begin position="1138"/>
        <end position="1149"/>
    </location>
</feature>
<protein>
    <submittedName>
        <fullName evidence="10">TFIIIC transcription initiation factor complex subunits Tfc3</fullName>
    </submittedName>
</protein>
<feature type="compositionally biased region" description="Polar residues" evidence="6">
    <location>
        <begin position="679"/>
        <end position="689"/>
    </location>
</feature>
<evidence type="ECO:0000256" key="5">
    <source>
        <dbReference type="ARBA" id="ARBA00023242"/>
    </source>
</evidence>
<dbReference type="PANTHER" id="PTHR15180:SF1">
    <property type="entry name" value="GENERAL TRANSCRIPTION FACTOR 3C POLYPEPTIDE 1"/>
    <property type="match status" value="1"/>
</dbReference>
<reference evidence="10" key="1">
    <citation type="journal article" date="2021" name="J Fungi (Basel)">
        <title>Genomic and Metabolomic Analyses of the Marine Fungus Emericellopsis cladophorae: Insights into Saltwater Adaptability Mechanisms and Its Biosynthetic Potential.</title>
        <authorList>
            <person name="Goncalves M.F.M."/>
            <person name="Hilario S."/>
            <person name="Van de Peer Y."/>
            <person name="Esteves A.C."/>
            <person name="Alves A."/>
        </authorList>
    </citation>
    <scope>NUCLEOTIDE SEQUENCE</scope>
    <source>
        <strain evidence="10">MUM 19.33</strain>
    </source>
</reference>
<reference evidence="10" key="2">
    <citation type="submission" date="2022-07" db="EMBL/GenBank/DDBJ databases">
        <authorList>
            <person name="Goncalves M.F.M."/>
            <person name="Hilario S."/>
            <person name="Van De Peer Y."/>
            <person name="Esteves A.C."/>
            <person name="Alves A."/>
        </authorList>
    </citation>
    <scope>NUCLEOTIDE SEQUENCE</scope>
    <source>
        <strain evidence="10">MUM 19.33</strain>
    </source>
</reference>
<accession>A0A9Q0BDC8</accession>
<feature type="compositionally biased region" description="Polar residues" evidence="6">
    <location>
        <begin position="660"/>
        <end position="672"/>
    </location>
</feature>
<evidence type="ECO:0000256" key="2">
    <source>
        <dbReference type="ARBA" id="ARBA00022553"/>
    </source>
</evidence>
<keyword evidence="3" id="KW-0238">DNA-binding</keyword>
<dbReference type="GO" id="GO:0005634">
    <property type="term" value="C:nucleus"/>
    <property type="evidence" value="ECO:0007669"/>
    <property type="project" value="UniProtKB-SubCell"/>
</dbReference>
<evidence type="ECO:0000313" key="10">
    <source>
        <dbReference type="EMBL" id="KAI6781252.1"/>
    </source>
</evidence>
<evidence type="ECO:0000256" key="6">
    <source>
        <dbReference type="SAM" id="MobiDB-lite"/>
    </source>
</evidence>
<keyword evidence="10" id="KW-0648">Protein biosynthesis</keyword>
<dbReference type="InterPro" id="IPR044210">
    <property type="entry name" value="Tfc3-like"/>
</dbReference>
<evidence type="ECO:0000256" key="3">
    <source>
        <dbReference type="ARBA" id="ARBA00023125"/>
    </source>
</evidence>
<feature type="region of interest" description="Disordered" evidence="6">
    <location>
        <begin position="396"/>
        <end position="415"/>
    </location>
</feature>
<keyword evidence="4" id="KW-0804">Transcription</keyword>
<dbReference type="InterPro" id="IPR046488">
    <property type="entry name" value="Sfc3/Tfc3_C"/>
</dbReference>
<dbReference type="Pfam" id="PF20222">
    <property type="entry name" value="DUF6581"/>
    <property type="match status" value="1"/>
</dbReference>
<evidence type="ECO:0000256" key="7">
    <source>
        <dbReference type="SAM" id="SignalP"/>
    </source>
</evidence>
<feature type="signal peptide" evidence="7">
    <location>
        <begin position="1"/>
        <end position="20"/>
    </location>
</feature>
<feature type="compositionally biased region" description="Basic and acidic residues" evidence="6">
    <location>
        <begin position="794"/>
        <end position="805"/>
    </location>
</feature>
<feature type="region of interest" description="Disordered" evidence="6">
    <location>
        <begin position="705"/>
        <end position="748"/>
    </location>
</feature>
<feature type="domain" description="Transcription factor tau subunit sfc3/Tfc3 C-terminal" evidence="9">
    <location>
        <begin position="1484"/>
        <end position="1882"/>
    </location>
</feature>
<dbReference type="InterPro" id="IPR007309">
    <property type="entry name" value="TFIIIC_Bblock-bd"/>
</dbReference>
<evidence type="ECO:0000256" key="1">
    <source>
        <dbReference type="ARBA" id="ARBA00004123"/>
    </source>
</evidence>
<feature type="compositionally biased region" description="Polar residues" evidence="6">
    <location>
        <begin position="928"/>
        <end position="942"/>
    </location>
</feature>
<name>A0A9Q0BDC8_9HYPO</name>
<gene>
    <name evidence="10" type="ORF">J7T54_004025</name>
</gene>
<feature type="domain" description="B-block binding subunit of TFIIIC" evidence="8">
    <location>
        <begin position="194"/>
        <end position="260"/>
    </location>
</feature>
<keyword evidence="7" id="KW-0732">Signal</keyword>
<evidence type="ECO:0000256" key="4">
    <source>
        <dbReference type="ARBA" id="ARBA00023163"/>
    </source>
</evidence>
<feature type="region of interest" description="Disordered" evidence="6">
    <location>
        <begin position="794"/>
        <end position="861"/>
    </location>
</feature>
<dbReference type="EMBL" id="JAGIXG020000023">
    <property type="protein sequence ID" value="KAI6781252.1"/>
    <property type="molecule type" value="Genomic_DNA"/>
</dbReference>
<feature type="region of interest" description="Disordered" evidence="6">
    <location>
        <begin position="1138"/>
        <end position="1188"/>
    </location>
</feature>
<dbReference type="GO" id="GO:0000127">
    <property type="term" value="C:transcription factor TFIIIC complex"/>
    <property type="evidence" value="ECO:0007669"/>
    <property type="project" value="InterPro"/>
</dbReference>
<dbReference type="OrthoDB" id="5403573at2759"/>
<feature type="region of interest" description="Disordered" evidence="6">
    <location>
        <begin position="921"/>
        <end position="945"/>
    </location>
</feature>
<proteinExistence type="predicted"/>
<comment type="caution">
    <text evidence="10">The sequence shown here is derived from an EMBL/GenBank/DDBJ whole genome shotgun (WGS) entry which is preliminary data.</text>
</comment>
<dbReference type="GO" id="GO:0003743">
    <property type="term" value="F:translation initiation factor activity"/>
    <property type="evidence" value="ECO:0007669"/>
    <property type="project" value="UniProtKB-KW"/>
</dbReference>
<feature type="compositionally biased region" description="Basic and acidic residues" evidence="6">
    <location>
        <begin position="103"/>
        <end position="113"/>
    </location>
</feature>
<keyword evidence="5" id="KW-0539">Nucleus</keyword>
<feature type="compositionally biased region" description="Basic residues" evidence="6">
    <location>
        <begin position="722"/>
        <end position="733"/>
    </location>
</feature>
<dbReference type="Pfam" id="PF04182">
    <property type="entry name" value="B-block_TFIIIC"/>
    <property type="match status" value="1"/>
</dbReference>
<sequence length="1930" mass="215197">MTLDLEGLIGGLILLISCSGEKGCPVGKVIETIEAKLAAPSDIAKNHDSAFRKEADNHSVTTIWSWLVARPDISVGPDRSYNHLALPEVQALCLQTPVSHRFEAPATKSEKDSPQTAKGLLSQNTSSHVIADTSAAAFEAVYRDSHSHFPSPTQQVDASSRDQHANDVRVFASEDRMWECIAGHAVDHKRLPRLEWTCLMGIASTMTDGILQGDLGRLVDQDKRSVPKRTDVLDQKGYITKRSALLRGTKTSRLWLHRFAPGNIEKAISEEVERAEVGLDLSQELLAEDLEPVPWSDRWNKNDNPDYISLIRTIMAITKSWGVIRGLDLRRKLDVIGKPWHMKMVSQCCRFLHGRGCLLYVAAQHDVGEQVYKDCIQFVRDVESSDYKVYLATGSRRPEPSGVVNTAENDEAEGPQLRSTLQNSFPPWSVDEPFGNFWVRMAQACLGPGVANPDIGTFSMGPGFNRYISSTTHLTAGAMAQPPYLQHFQVTEELVRTGKIASFRYVVPERVAIVTSQADETFGFTPFAPKKHEVDQVASLSRLCRSTIVRGKNRGKPKLERMLATGTMARGDDEDRDCIEVKRPSPVKKAHQKDFRQSSIAISEVGSQADKASTLIVTLKVRPQVLERIALATASRSTVCSQAEDDAGPVSLLPGKATSIRQQELSPHSASETLEPPAGSQSGIATSVPNNLGAVDQELAATISPLGHPASEEAPRVTGGRGRGRGRGARGRGRGGGGRTTGSSDIKPWKCEKCGGAWKNDIGLKYHLEKARVPCNVNWDPAAEAARLIERKMETQKTKAAKDQRQLATASTQPEEAHSDAAATSDTLDGIAKRRKRVPRYVSSPRSRSPSAASVRDDSSRKVPITKRFQVVKLERTVPDDAARNPMLPTQGLLLPTDRLRLRTVADLALGPGLSTMDVTETGRERSGSTCDNFPGQPSTVGYPSEEDTLAGQEVQKRYFSGHHSKLNRLEGRLLNQKERNERTSHLLKILLRDHDGVFPGGEALWRALRVLWDREYRHEVPRVQCLTNRSFWGSVIAMIRNKEVAEHWHVFRRDDGKIAKVQTLTSTGEDPSSPKVVRLVELMKNRYPDPYVPDSIRNAEVTVLKINGHAIPSRRPLPTLVSRLEAPVYTKQLAAKRLKEHEQADAKKTNRPRWSVGAQRKGPAGKLGWVGHSNSKPWPTEDPEAGPSSVVTFLDPNTYLEDDTPDHRPKESRLVDANATKRIESHRKRLLASDTCITNPIVPSLILEGNGEGAWEFLGLKFFETSHASFTLDGWMPSSTWFKWEELACSIDMRTGAKAPKGFHRYEERDRKWSRAMDRIHAIYEAEQSDYHRAIKAAPGEAGPHNIFVDVIGDSGPFDSDIDPSRLEYVEQLTLADGRKIQDDAPDSDSWDSNDDAIVFIKGLASPFVSAEETRRKKGALRAVRGDRGKGVPHQVPSPRPERAKFVPLKMRQLTALPSRVKSQAVEGGETVQYDEPIPNPKEVLAAFVAVRALLGGVDRFIDWGILVDLFPDIELARLRRFWLATQKARGPFVAEFMHDFQDRYIAACGRDELPLIDYEHAADYDWQGLVRWTMEIPAEKDQHLPPTMENLDDSFVLKDVERDNDDWKEKYYHVATSTLARLEFLSSEPAAISGHSRSRCVDRYQPARSWMRSLCITPASGTQAAAAMRKKLLELGGGNQSEVSHLLNTAIDQLSETKVLKKTKKSTIPGGVEYRLSEPYTTSLARLSQMQKYKEAQQFKESLDAAARKGESFPISYTLSDGAMMAVMNLSANGRVRVRSTDVPYIPFGFIPGNYESRKMPKTNLHFGIAVEATDDYLYNQDISLLHHVRSEEPPRVGPAKAIPQWIDFWNRPQLHRWWEVLASVLFLFSTRGEMSGDLLVKAMKPVLEPFEAEVILDWCVEKGLLENEEGELRLAEWWWLAVPMSQR</sequence>
<dbReference type="GO" id="GO:0006384">
    <property type="term" value="P:transcription initiation at RNA polymerase III promoter"/>
    <property type="evidence" value="ECO:0007669"/>
    <property type="project" value="InterPro"/>
</dbReference>
<keyword evidence="2" id="KW-0597">Phosphoprotein</keyword>
<dbReference type="Proteomes" id="UP001055219">
    <property type="component" value="Unassembled WGS sequence"/>
</dbReference>
<keyword evidence="11" id="KW-1185">Reference proteome</keyword>
<feature type="region of interest" description="Disordered" evidence="6">
    <location>
        <begin position="660"/>
        <end position="689"/>
    </location>
</feature>
<comment type="subcellular location">
    <subcellularLocation>
        <location evidence="1">Nucleus</location>
    </subcellularLocation>
</comment>
<feature type="region of interest" description="Disordered" evidence="6">
    <location>
        <begin position="103"/>
        <end position="125"/>
    </location>
</feature>
<dbReference type="GO" id="GO:0042791">
    <property type="term" value="P:5S class rRNA transcription by RNA polymerase III"/>
    <property type="evidence" value="ECO:0007669"/>
    <property type="project" value="TreeGrafter"/>
</dbReference>
<evidence type="ECO:0000259" key="9">
    <source>
        <dbReference type="Pfam" id="PF20222"/>
    </source>
</evidence>
<keyword evidence="10" id="KW-0396">Initiation factor</keyword>
<dbReference type="PANTHER" id="PTHR15180">
    <property type="entry name" value="GENERAL TRANSCRIPTION FACTOR 3C POLYPEPTIDE 1"/>
    <property type="match status" value="1"/>
</dbReference>
<dbReference type="RefSeq" id="XP_051362108.1">
    <property type="nucleotide sequence ID" value="XM_051506541.1"/>
</dbReference>
<evidence type="ECO:0000313" key="11">
    <source>
        <dbReference type="Proteomes" id="UP001055219"/>
    </source>
</evidence>
<dbReference type="GeneID" id="75830515"/>
<evidence type="ECO:0000259" key="8">
    <source>
        <dbReference type="Pfam" id="PF04182"/>
    </source>
</evidence>
<organism evidence="10 11">
    <name type="scientific">Emericellopsis cladophorae</name>
    <dbReference type="NCBI Taxonomy" id="2686198"/>
    <lineage>
        <taxon>Eukaryota</taxon>
        <taxon>Fungi</taxon>
        <taxon>Dikarya</taxon>
        <taxon>Ascomycota</taxon>
        <taxon>Pezizomycotina</taxon>
        <taxon>Sordariomycetes</taxon>
        <taxon>Hypocreomycetidae</taxon>
        <taxon>Hypocreales</taxon>
        <taxon>Bionectriaceae</taxon>
        <taxon>Emericellopsis</taxon>
    </lineage>
</organism>
<feature type="chain" id="PRO_5040202811" evidence="7">
    <location>
        <begin position="21"/>
        <end position="1930"/>
    </location>
</feature>